<dbReference type="RefSeq" id="WP_378961514.1">
    <property type="nucleotide sequence ID" value="NZ_JBHRXC010000016.1"/>
</dbReference>
<dbReference type="PANTHER" id="PTHR36305">
    <property type="entry name" value="PHOSPHATIDYLGLYCEROPHOSPHATASE A"/>
    <property type="match status" value="1"/>
</dbReference>
<comment type="caution">
    <text evidence="3">The sequence shown here is derived from an EMBL/GenBank/DDBJ whole genome shotgun (WGS) entry which is preliminary data.</text>
</comment>
<dbReference type="InterPro" id="IPR007686">
    <property type="entry name" value="YutG/PgpA"/>
</dbReference>
<dbReference type="CDD" id="cd06971">
    <property type="entry name" value="PgpA"/>
    <property type="match status" value="1"/>
</dbReference>
<dbReference type="Pfam" id="PF04608">
    <property type="entry name" value="PgpA"/>
    <property type="match status" value="1"/>
</dbReference>
<gene>
    <name evidence="3" type="ORF">ACFOUY_14275</name>
</gene>
<feature type="transmembrane region" description="Helical" evidence="1">
    <location>
        <begin position="124"/>
        <end position="145"/>
    </location>
</feature>
<keyword evidence="1" id="KW-0812">Transmembrane</keyword>
<dbReference type="InterPro" id="IPR036681">
    <property type="entry name" value="PgpA-like_sf"/>
</dbReference>
<evidence type="ECO:0000256" key="1">
    <source>
        <dbReference type="SAM" id="Phobius"/>
    </source>
</evidence>
<proteinExistence type="predicted"/>
<dbReference type="PANTHER" id="PTHR36305:SF1">
    <property type="entry name" value="PHOSPHATIDYLGLYCEROPHOSPHATASE A"/>
    <property type="match status" value="1"/>
</dbReference>
<feature type="domain" description="YutG/PgpA" evidence="2">
    <location>
        <begin position="5"/>
        <end position="144"/>
    </location>
</feature>
<protein>
    <submittedName>
        <fullName evidence="3">Phosphatidylglycerophosphatase A</fullName>
    </submittedName>
</protein>
<dbReference type="PIRSF" id="PIRSF006162">
    <property type="entry name" value="PgpA"/>
    <property type="match status" value="1"/>
</dbReference>
<feature type="transmembrane region" description="Helical" evidence="1">
    <location>
        <begin position="79"/>
        <end position="103"/>
    </location>
</feature>
<reference evidence="4" key="1">
    <citation type="journal article" date="2019" name="Int. J. Syst. Evol. Microbiol.">
        <title>The Global Catalogue of Microorganisms (GCM) 10K type strain sequencing project: providing services to taxonomists for standard genome sequencing and annotation.</title>
        <authorList>
            <consortium name="The Broad Institute Genomics Platform"/>
            <consortium name="The Broad Institute Genome Sequencing Center for Infectious Disease"/>
            <person name="Wu L."/>
            <person name="Ma J."/>
        </authorList>
    </citation>
    <scope>NUCLEOTIDE SEQUENCE [LARGE SCALE GENOMIC DNA]</scope>
    <source>
        <strain evidence="4">CCM 8689</strain>
    </source>
</reference>
<keyword evidence="4" id="KW-1185">Reference proteome</keyword>
<feature type="transmembrane region" description="Helical" evidence="1">
    <location>
        <begin position="12"/>
        <end position="34"/>
    </location>
</feature>
<keyword evidence="1" id="KW-0472">Membrane</keyword>
<evidence type="ECO:0000313" key="3">
    <source>
        <dbReference type="EMBL" id="MFC4197868.1"/>
    </source>
</evidence>
<dbReference type="InterPro" id="IPR026037">
    <property type="entry name" value="PgpA"/>
</dbReference>
<dbReference type="Proteomes" id="UP001595792">
    <property type="component" value="Unassembled WGS sequence"/>
</dbReference>
<evidence type="ECO:0000259" key="2">
    <source>
        <dbReference type="Pfam" id="PF04608"/>
    </source>
</evidence>
<dbReference type="EMBL" id="JBHSBY010000129">
    <property type="protein sequence ID" value="MFC4197868.1"/>
    <property type="molecule type" value="Genomic_DNA"/>
</dbReference>
<keyword evidence="1" id="KW-1133">Transmembrane helix</keyword>
<accession>A0ABV8NPW1</accession>
<dbReference type="SUPFAM" id="SSF101307">
    <property type="entry name" value="YutG-like"/>
    <property type="match status" value="1"/>
</dbReference>
<organism evidence="3 4">
    <name type="scientific">Pedobacter jamesrossensis</name>
    <dbReference type="NCBI Taxonomy" id="1908238"/>
    <lineage>
        <taxon>Bacteria</taxon>
        <taxon>Pseudomonadati</taxon>
        <taxon>Bacteroidota</taxon>
        <taxon>Sphingobacteriia</taxon>
        <taxon>Sphingobacteriales</taxon>
        <taxon>Sphingobacteriaceae</taxon>
        <taxon>Pedobacter</taxon>
    </lineage>
</organism>
<sequence>MFHKIISTGLGIGYIGKGAGTIAAIATCLCWYFSQTIYTNPYLWPVLVTLFLTLIGTISANVVENEWGKDHQRVVIDEVAGMCIALIGVPLKPVYIILGLLLFRFFDILKPLYIRKMEALPGGLGVMADDVLAGIYSSIVLQIFISFEFF</sequence>
<evidence type="ECO:0000313" key="4">
    <source>
        <dbReference type="Proteomes" id="UP001595792"/>
    </source>
</evidence>
<feature type="transmembrane region" description="Helical" evidence="1">
    <location>
        <begin position="41"/>
        <end position="59"/>
    </location>
</feature>
<name>A0ABV8NPW1_9SPHI</name>